<keyword evidence="2" id="KW-1185">Reference proteome</keyword>
<dbReference type="InterPro" id="IPR019546">
    <property type="entry name" value="TAT_signal_bac_arc"/>
</dbReference>
<reference evidence="1 2" key="1">
    <citation type="submission" date="2017-09" db="EMBL/GenBank/DDBJ databases">
        <authorList>
            <person name="Lee N."/>
            <person name="Cho B.-K."/>
        </authorList>
    </citation>
    <scope>NUCLEOTIDE SEQUENCE [LARGE SCALE GENOMIC DNA]</scope>
    <source>
        <strain evidence="1 2">ATCC 27476</strain>
    </source>
</reference>
<protein>
    <submittedName>
        <fullName evidence="1">Twin-arginine translocation signal domain-containing protein</fullName>
    </submittedName>
</protein>
<organism evidence="1 2">
    <name type="scientific">Streptomyces vinaceus</name>
    <dbReference type="NCBI Taxonomy" id="1960"/>
    <lineage>
        <taxon>Bacteria</taxon>
        <taxon>Bacillati</taxon>
        <taxon>Actinomycetota</taxon>
        <taxon>Actinomycetes</taxon>
        <taxon>Kitasatosporales</taxon>
        <taxon>Streptomycetaceae</taxon>
        <taxon>Streptomyces</taxon>
    </lineage>
</organism>
<dbReference type="Proteomes" id="UP000325563">
    <property type="component" value="Chromosome"/>
</dbReference>
<evidence type="ECO:0000313" key="1">
    <source>
        <dbReference type="EMBL" id="QEV49103.1"/>
    </source>
</evidence>
<dbReference type="NCBIfam" id="TIGR01409">
    <property type="entry name" value="TAT_signal_seq"/>
    <property type="match status" value="1"/>
</dbReference>
<dbReference type="AlphaFoldDB" id="A0A5J6JGH6"/>
<dbReference type="EMBL" id="CP023692">
    <property type="protein sequence ID" value="QEV49103.1"/>
    <property type="molecule type" value="Genomic_DNA"/>
</dbReference>
<dbReference type="KEGG" id="svn:CP980_32105"/>
<gene>
    <name evidence="1" type="ORF">CP980_32105</name>
</gene>
<proteinExistence type="predicted"/>
<evidence type="ECO:0000313" key="2">
    <source>
        <dbReference type="Proteomes" id="UP000325563"/>
    </source>
</evidence>
<name>A0A5J6JGH6_STRVI</name>
<sequence length="74" mass="7026">MAAAVEGTRARMRDLLRASAAGGGAAVIGAAWGAGPYRNSGVGRLRLILFGVPAGGLDGPDGGVVPGRAGGPAG</sequence>
<accession>A0A5J6JGH6</accession>